<dbReference type="InterPro" id="IPR009061">
    <property type="entry name" value="DNA-bd_dom_put_sf"/>
</dbReference>
<organism evidence="1 2">
    <name type="scientific">Pirellulimonas nuda</name>
    <dbReference type="NCBI Taxonomy" id="2528009"/>
    <lineage>
        <taxon>Bacteria</taxon>
        <taxon>Pseudomonadati</taxon>
        <taxon>Planctomycetota</taxon>
        <taxon>Planctomycetia</taxon>
        <taxon>Pirellulales</taxon>
        <taxon>Lacipirellulaceae</taxon>
        <taxon>Pirellulimonas</taxon>
    </lineage>
</organism>
<accession>A0A518DAD3</accession>
<dbReference type="AlphaFoldDB" id="A0A518DAD3"/>
<reference evidence="1 2" key="1">
    <citation type="submission" date="2019-02" db="EMBL/GenBank/DDBJ databases">
        <title>Deep-cultivation of Planctomycetes and their phenomic and genomic characterization uncovers novel biology.</title>
        <authorList>
            <person name="Wiegand S."/>
            <person name="Jogler M."/>
            <person name="Boedeker C."/>
            <person name="Pinto D."/>
            <person name="Vollmers J."/>
            <person name="Rivas-Marin E."/>
            <person name="Kohn T."/>
            <person name="Peeters S.H."/>
            <person name="Heuer A."/>
            <person name="Rast P."/>
            <person name="Oberbeckmann S."/>
            <person name="Bunk B."/>
            <person name="Jeske O."/>
            <person name="Meyerdierks A."/>
            <person name="Storesund J.E."/>
            <person name="Kallscheuer N."/>
            <person name="Luecker S."/>
            <person name="Lage O.M."/>
            <person name="Pohl T."/>
            <person name="Merkel B.J."/>
            <person name="Hornburger P."/>
            <person name="Mueller R.-W."/>
            <person name="Bruemmer F."/>
            <person name="Labrenz M."/>
            <person name="Spormann A.M."/>
            <person name="Op den Camp H."/>
            <person name="Overmann J."/>
            <person name="Amann R."/>
            <person name="Jetten M.S.M."/>
            <person name="Mascher T."/>
            <person name="Medema M.H."/>
            <person name="Devos D.P."/>
            <person name="Kaster A.-K."/>
            <person name="Ovreas L."/>
            <person name="Rohde M."/>
            <person name="Galperin M.Y."/>
            <person name="Jogler C."/>
        </authorList>
    </citation>
    <scope>NUCLEOTIDE SEQUENCE [LARGE SCALE GENOMIC DNA]</scope>
    <source>
        <strain evidence="1 2">Pla175</strain>
    </source>
</reference>
<dbReference type="EMBL" id="CP036291">
    <property type="protein sequence ID" value="QDU88376.1"/>
    <property type="molecule type" value="Genomic_DNA"/>
</dbReference>
<proteinExistence type="predicted"/>
<gene>
    <name evidence="1" type="ORF">Pla175_17520</name>
</gene>
<dbReference type="Gene3D" id="1.10.238.160">
    <property type="match status" value="1"/>
</dbReference>
<keyword evidence="2" id="KW-1185">Reference proteome</keyword>
<evidence type="ECO:0008006" key="3">
    <source>
        <dbReference type="Google" id="ProtNLM"/>
    </source>
</evidence>
<dbReference type="SUPFAM" id="SSF46955">
    <property type="entry name" value="Putative DNA-binding domain"/>
    <property type="match status" value="1"/>
</dbReference>
<name>A0A518DAD3_9BACT</name>
<dbReference type="KEGG" id="pnd:Pla175_17520"/>
<protein>
    <recommendedName>
        <fullName evidence="3">Helix-turn-helix domain protein</fullName>
    </recommendedName>
</protein>
<evidence type="ECO:0000313" key="1">
    <source>
        <dbReference type="EMBL" id="QDU88376.1"/>
    </source>
</evidence>
<evidence type="ECO:0000313" key="2">
    <source>
        <dbReference type="Proteomes" id="UP000317429"/>
    </source>
</evidence>
<dbReference type="Proteomes" id="UP000317429">
    <property type="component" value="Chromosome"/>
</dbReference>
<sequence length="103" mass="11689">MTVQPFTAMATALEELIAELRGVAERSRASLLDADDFAIELRCSTREIRRMDQAGLVPRPLRLGSKVRWRRDEVENWLRAGAPARPEWETLTAQKYGRPGGRP</sequence>